<comment type="caution">
    <text evidence="8">The sequence shown here is derived from an EMBL/GenBank/DDBJ whole genome shotgun (WGS) entry which is preliminary data.</text>
</comment>
<dbReference type="Pfam" id="PF13578">
    <property type="entry name" value="Methyltransf_24"/>
    <property type="match status" value="1"/>
</dbReference>
<sequence length="604" mass="67220">MYLWSLKLGILQLIIIAVSSWVPSTTLPKRIAGKLLATNPIVSTEPTSSTTLGNLRPILLPGESQLGTMGVPTFASEGCPTVVDPVDSTKSRGLEGVLNQGPALMVDNVLSSKACEQMIRDCNQIGFGNYNSGKNNHGALQILVSKEMSDQVAQRLSQHVNIPQVEALRDEMKLATSAKPQVQEDVRLVFAGLNRRWRVYRYDSNGHETFAPHIDAGFPPSGISQDGSTLVWDDSDQEGDEIVSRLTVLMYLNDDFVGGETNFFGPHAQYGDELNKIASVRPLTGSCLLFPQGVGEEAVEYARENWPLHEGSPVRSGRPKYVIRSDVMFVTQKEPLLLDDKLFRDDYDVRQAFLPTSPGLHPNLLGHTASLYNPHMGVENLGPLLYSFLRFTKKRRIVEIGAGYTSLWILQAIKENDDELRRIKALEDEGRCRLLDYPWTVPSAIQNLENESPLLLCIDNCEHQKETATGASAVANALGLDPYFEFMKGDAFDLELESNSVDVLWCDFGVGSRMSEFATSAWKSIRPGGFFLCHSTLTNENTRQWLEAIRARSSQEVTGIPPEEYIELSLLEPHKSFQNSISIIQKRQSSDGQRYEEPIYSTFA</sequence>
<keyword evidence="9" id="KW-1185">Reference proteome</keyword>
<evidence type="ECO:0000259" key="7">
    <source>
        <dbReference type="PROSITE" id="PS51471"/>
    </source>
</evidence>
<dbReference type="InterPro" id="IPR006620">
    <property type="entry name" value="Pro_4_hyd_alph"/>
</dbReference>
<dbReference type="Gene3D" id="3.40.50.150">
    <property type="entry name" value="Vaccinia Virus protein VP39"/>
    <property type="match status" value="1"/>
</dbReference>
<keyword evidence="2" id="KW-0479">Metal-binding</keyword>
<dbReference type="EMBL" id="CAKOGP040001335">
    <property type="protein sequence ID" value="CAJ1945084.1"/>
    <property type="molecule type" value="Genomic_DNA"/>
</dbReference>
<proteinExistence type="predicted"/>
<keyword evidence="5" id="KW-0408">Iron</keyword>
<dbReference type="SMART" id="SM00702">
    <property type="entry name" value="P4Hc"/>
    <property type="match status" value="1"/>
</dbReference>
<dbReference type="GO" id="GO:0031418">
    <property type="term" value="F:L-ascorbic acid binding"/>
    <property type="evidence" value="ECO:0007669"/>
    <property type="project" value="InterPro"/>
</dbReference>
<dbReference type="InterPro" id="IPR005123">
    <property type="entry name" value="Oxoglu/Fe-dep_dioxygenase_dom"/>
</dbReference>
<evidence type="ECO:0000256" key="1">
    <source>
        <dbReference type="ARBA" id="ARBA00001961"/>
    </source>
</evidence>
<evidence type="ECO:0000256" key="4">
    <source>
        <dbReference type="ARBA" id="ARBA00023002"/>
    </source>
</evidence>
<organism evidence="8 9">
    <name type="scientific">Cylindrotheca closterium</name>
    <dbReference type="NCBI Taxonomy" id="2856"/>
    <lineage>
        <taxon>Eukaryota</taxon>
        <taxon>Sar</taxon>
        <taxon>Stramenopiles</taxon>
        <taxon>Ochrophyta</taxon>
        <taxon>Bacillariophyta</taxon>
        <taxon>Bacillariophyceae</taxon>
        <taxon>Bacillariophycidae</taxon>
        <taxon>Bacillariales</taxon>
        <taxon>Bacillariaceae</taxon>
        <taxon>Cylindrotheca</taxon>
    </lineage>
</organism>
<evidence type="ECO:0000256" key="3">
    <source>
        <dbReference type="ARBA" id="ARBA00022964"/>
    </source>
</evidence>
<evidence type="ECO:0000256" key="5">
    <source>
        <dbReference type="ARBA" id="ARBA00023004"/>
    </source>
</evidence>
<feature type="chain" id="PRO_5041986761" description="Fe2OG dioxygenase domain-containing protein" evidence="6">
    <location>
        <begin position="21"/>
        <end position="604"/>
    </location>
</feature>
<dbReference type="PANTHER" id="PTHR10869">
    <property type="entry name" value="PROLYL 4-HYDROXYLASE ALPHA SUBUNIT"/>
    <property type="match status" value="1"/>
</dbReference>
<evidence type="ECO:0000256" key="2">
    <source>
        <dbReference type="ARBA" id="ARBA00022723"/>
    </source>
</evidence>
<evidence type="ECO:0000313" key="8">
    <source>
        <dbReference type="EMBL" id="CAJ1945084.1"/>
    </source>
</evidence>
<comment type="cofactor">
    <cofactor evidence="1">
        <name>L-ascorbate</name>
        <dbReference type="ChEBI" id="CHEBI:38290"/>
    </cofactor>
</comment>
<dbReference type="Pfam" id="PF13640">
    <property type="entry name" value="2OG-FeII_Oxy_3"/>
    <property type="match status" value="1"/>
</dbReference>
<dbReference type="InterPro" id="IPR029063">
    <property type="entry name" value="SAM-dependent_MTases_sf"/>
</dbReference>
<dbReference type="Gene3D" id="2.60.120.620">
    <property type="entry name" value="q2cbj1_9rhob like domain"/>
    <property type="match status" value="1"/>
</dbReference>
<keyword evidence="4" id="KW-0560">Oxidoreductase</keyword>
<dbReference type="GO" id="GO:0005506">
    <property type="term" value="F:iron ion binding"/>
    <property type="evidence" value="ECO:0007669"/>
    <property type="project" value="InterPro"/>
</dbReference>
<dbReference type="InterPro" id="IPR044862">
    <property type="entry name" value="Pro_4_hyd_alph_FE2OG_OXY"/>
</dbReference>
<protein>
    <recommendedName>
        <fullName evidence="7">Fe2OG dioxygenase domain-containing protein</fullName>
    </recommendedName>
</protein>
<keyword evidence="6" id="KW-0732">Signal</keyword>
<evidence type="ECO:0000313" key="9">
    <source>
        <dbReference type="Proteomes" id="UP001295423"/>
    </source>
</evidence>
<dbReference type="GO" id="GO:0005783">
    <property type="term" value="C:endoplasmic reticulum"/>
    <property type="evidence" value="ECO:0007669"/>
    <property type="project" value="TreeGrafter"/>
</dbReference>
<feature type="signal peptide" evidence="6">
    <location>
        <begin position="1"/>
        <end position="20"/>
    </location>
</feature>
<dbReference type="InterPro" id="IPR045054">
    <property type="entry name" value="P4HA-like"/>
</dbReference>
<keyword evidence="3" id="KW-0223">Dioxygenase</keyword>
<name>A0AAD2FM83_9STRA</name>
<reference evidence="8" key="1">
    <citation type="submission" date="2023-08" db="EMBL/GenBank/DDBJ databases">
        <authorList>
            <person name="Audoor S."/>
            <person name="Bilcke G."/>
        </authorList>
    </citation>
    <scope>NUCLEOTIDE SEQUENCE</scope>
</reference>
<dbReference type="PANTHER" id="PTHR10869:SF226">
    <property type="entry name" value="PROLYL 4-HYDROXYLASE ALPHA SUBUNIT DOMAIN-CONTAINING PROTEIN"/>
    <property type="match status" value="1"/>
</dbReference>
<feature type="domain" description="Fe2OG dioxygenase" evidence="7">
    <location>
        <begin position="192"/>
        <end position="332"/>
    </location>
</feature>
<dbReference type="SUPFAM" id="SSF53335">
    <property type="entry name" value="S-adenosyl-L-methionine-dependent methyltransferases"/>
    <property type="match status" value="1"/>
</dbReference>
<accession>A0AAD2FM83</accession>
<evidence type="ECO:0000256" key="6">
    <source>
        <dbReference type="SAM" id="SignalP"/>
    </source>
</evidence>
<dbReference type="AlphaFoldDB" id="A0AAD2FM83"/>
<gene>
    <name evidence="8" type="ORF">CYCCA115_LOCUS9228</name>
</gene>
<dbReference type="GO" id="GO:0004656">
    <property type="term" value="F:procollagen-proline 4-dioxygenase activity"/>
    <property type="evidence" value="ECO:0007669"/>
    <property type="project" value="TreeGrafter"/>
</dbReference>
<dbReference type="Proteomes" id="UP001295423">
    <property type="component" value="Unassembled WGS sequence"/>
</dbReference>
<dbReference type="PROSITE" id="PS51471">
    <property type="entry name" value="FE2OG_OXY"/>
    <property type="match status" value="1"/>
</dbReference>